<dbReference type="InterPro" id="IPR004648">
    <property type="entry name" value="Oligpept_transpt"/>
</dbReference>
<evidence type="ECO:0000256" key="1">
    <source>
        <dbReference type="ARBA" id="ARBA00004141"/>
    </source>
</evidence>
<evidence type="ECO:0000256" key="5">
    <source>
        <dbReference type="ARBA" id="ARBA00022856"/>
    </source>
</evidence>
<dbReference type="Pfam" id="PF03169">
    <property type="entry name" value="OPT"/>
    <property type="match status" value="1"/>
</dbReference>
<dbReference type="AlphaFoldDB" id="S8C3C4"/>
<evidence type="ECO:0000256" key="9">
    <source>
        <dbReference type="SAM" id="Phobius"/>
    </source>
</evidence>
<evidence type="ECO:0000256" key="6">
    <source>
        <dbReference type="ARBA" id="ARBA00022927"/>
    </source>
</evidence>
<gene>
    <name evidence="10" type="ORF">M569_13640</name>
</gene>
<evidence type="ECO:0000256" key="7">
    <source>
        <dbReference type="ARBA" id="ARBA00022989"/>
    </source>
</evidence>
<accession>S8C3C4</accession>
<proteinExistence type="inferred from homology"/>
<keyword evidence="5" id="KW-0571">Peptide transport</keyword>
<keyword evidence="3" id="KW-0813">Transport</keyword>
<evidence type="ECO:0000256" key="2">
    <source>
        <dbReference type="ARBA" id="ARBA00005484"/>
    </source>
</evidence>
<evidence type="ECO:0000313" key="11">
    <source>
        <dbReference type="Proteomes" id="UP000015453"/>
    </source>
</evidence>
<dbReference type="PANTHER" id="PTHR22601">
    <property type="entry name" value="ISP4 LIKE PROTEIN"/>
    <property type="match status" value="1"/>
</dbReference>
<feature type="non-terminal residue" evidence="10">
    <location>
        <position position="77"/>
    </location>
</feature>
<reference evidence="10 11" key="1">
    <citation type="journal article" date="2013" name="BMC Genomics">
        <title>The miniature genome of a carnivorous plant Genlisea aurea contains a low number of genes and short non-coding sequences.</title>
        <authorList>
            <person name="Leushkin E.V."/>
            <person name="Sutormin R.A."/>
            <person name="Nabieva E.R."/>
            <person name="Penin A.A."/>
            <person name="Kondrashov A.S."/>
            <person name="Logacheva M.D."/>
        </authorList>
    </citation>
    <scope>NUCLEOTIDE SEQUENCE [LARGE SCALE GENOMIC DNA]</scope>
</reference>
<keyword evidence="7 9" id="KW-1133">Transmembrane helix</keyword>
<comment type="similarity">
    <text evidence="2">Belongs to the oligopeptide OPT transporter (TC 2.A.67.1) family.</text>
</comment>
<keyword evidence="11" id="KW-1185">Reference proteome</keyword>
<evidence type="ECO:0000313" key="10">
    <source>
        <dbReference type="EMBL" id="EPS61159.1"/>
    </source>
</evidence>
<comment type="caution">
    <text evidence="10">The sequence shown here is derived from an EMBL/GenBank/DDBJ whole genome shotgun (WGS) entry which is preliminary data.</text>
</comment>
<keyword evidence="4 9" id="KW-0812">Transmembrane</keyword>
<dbReference type="GO" id="GO:0015031">
    <property type="term" value="P:protein transport"/>
    <property type="evidence" value="ECO:0007669"/>
    <property type="project" value="UniProtKB-KW"/>
</dbReference>
<dbReference type="GO" id="GO:0016020">
    <property type="term" value="C:membrane"/>
    <property type="evidence" value="ECO:0007669"/>
    <property type="project" value="UniProtKB-SubCell"/>
</dbReference>
<evidence type="ECO:0000256" key="3">
    <source>
        <dbReference type="ARBA" id="ARBA00022448"/>
    </source>
</evidence>
<sequence>MSTTTGAVGDDDYDDESPVEQVRLTVSNSDDPTLPVWTFRMWFLGLISCGLLAFFNQFFSYQTEPLIITMLSAQIAV</sequence>
<dbReference type="GO" id="GO:0035673">
    <property type="term" value="F:oligopeptide transmembrane transporter activity"/>
    <property type="evidence" value="ECO:0007669"/>
    <property type="project" value="InterPro"/>
</dbReference>
<dbReference type="OrthoDB" id="9986677at2759"/>
<dbReference type="InterPro" id="IPR004813">
    <property type="entry name" value="OPT"/>
</dbReference>
<dbReference type="EMBL" id="AUSU01007042">
    <property type="protein sequence ID" value="EPS61159.1"/>
    <property type="molecule type" value="Genomic_DNA"/>
</dbReference>
<comment type="subcellular location">
    <subcellularLocation>
        <location evidence="1">Membrane</location>
        <topology evidence="1">Multi-pass membrane protein</topology>
    </subcellularLocation>
</comment>
<protein>
    <submittedName>
        <fullName evidence="10">Oligopeptide transporter 2</fullName>
    </submittedName>
</protein>
<evidence type="ECO:0000256" key="8">
    <source>
        <dbReference type="ARBA" id="ARBA00023136"/>
    </source>
</evidence>
<keyword evidence="6" id="KW-0653">Protein transport</keyword>
<organism evidence="10 11">
    <name type="scientific">Genlisea aurea</name>
    <dbReference type="NCBI Taxonomy" id="192259"/>
    <lineage>
        <taxon>Eukaryota</taxon>
        <taxon>Viridiplantae</taxon>
        <taxon>Streptophyta</taxon>
        <taxon>Embryophyta</taxon>
        <taxon>Tracheophyta</taxon>
        <taxon>Spermatophyta</taxon>
        <taxon>Magnoliopsida</taxon>
        <taxon>eudicotyledons</taxon>
        <taxon>Gunneridae</taxon>
        <taxon>Pentapetalae</taxon>
        <taxon>asterids</taxon>
        <taxon>lamiids</taxon>
        <taxon>Lamiales</taxon>
        <taxon>Lentibulariaceae</taxon>
        <taxon>Genlisea</taxon>
    </lineage>
</organism>
<name>S8C3C4_9LAMI</name>
<dbReference type="Proteomes" id="UP000015453">
    <property type="component" value="Unassembled WGS sequence"/>
</dbReference>
<feature type="transmembrane region" description="Helical" evidence="9">
    <location>
        <begin position="41"/>
        <end position="61"/>
    </location>
</feature>
<evidence type="ECO:0000256" key="4">
    <source>
        <dbReference type="ARBA" id="ARBA00022692"/>
    </source>
</evidence>
<keyword evidence="8 9" id="KW-0472">Membrane</keyword>